<dbReference type="SMART" id="SM00530">
    <property type="entry name" value="HTH_XRE"/>
    <property type="match status" value="1"/>
</dbReference>
<dbReference type="InterPro" id="IPR043917">
    <property type="entry name" value="DUF5753"/>
</dbReference>
<accession>A0A7X0HC45</accession>
<proteinExistence type="predicted"/>
<name>A0A7X0HC45_9ACTN</name>
<dbReference type="EMBL" id="JACHEM010000003">
    <property type="protein sequence ID" value="MBB6434756.1"/>
    <property type="molecule type" value="Genomic_DNA"/>
</dbReference>
<evidence type="ECO:0000313" key="2">
    <source>
        <dbReference type="EMBL" id="MBB6434756.1"/>
    </source>
</evidence>
<dbReference type="Proteomes" id="UP000540423">
    <property type="component" value="Unassembled WGS sequence"/>
</dbReference>
<keyword evidence="3" id="KW-1185">Reference proteome</keyword>
<evidence type="ECO:0000313" key="3">
    <source>
        <dbReference type="Proteomes" id="UP000540423"/>
    </source>
</evidence>
<dbReference type="GO" id="GO:0003677">
    <property type="term" value="F:DNA binding"/>
    <property type="evidence" value="ECO:0007669"/>
    <property type="project" value="InterPro"/>
</dbReference>
<dbReference type="RefSeq" id="WP_185027766.1">
    <property type="nucleotide sequence ID" value="NZ_BNBN01000004.1"/>
</dbReference>
<dbReference type="Pfam" id="PF19054">
    <property type="entry name" value="DUF5753"/>
    <property type="match status" value="1"/>
</dbReference>
<dbReference type="SUPFAM" id="SSF47413">
    <property type="entry name" value="lambda repressor-like DNA-binding domains"/>
    <property type="match status" value="1"/>
</dbReference>
<dbReference type="AlphaFoldDB" id="A0A7X0HC45"/>
<dbReference type="Pfam" id="PF13560">
    <property type="entry name" value="HTH_31"/>
    <property type="match status" value="1"/>
</dbReference>
<sequence length="274" mass="30896">MSPRQRQRKNTSAMRMLGKQLARFREAAGHTQQTLADAVQVDVETIASIEQGRRALRADLAQLLDELLDIRGALRVGVENMPDVDQFPRWAEEYMAHEREALTLSWYDSHVLPGLLQTAVYAETVMRNRVPAFDEDEIANLTEGRLKRQEILHRKDPPTTSFVIWEPALHVTLCAPADHKAQLRHLRACADLPDLALQILPLTSTRHAGLSGPFTLLETVEHQHLAYIEGQLGSQWVSSLDATSRLARKYAMLRTQALNTEDSKGLLDRLLGDQ</sequence>
<gene>
    <name evidence="2" type="ORF">HNQ79_001207</name>
</gene>
<dbReference type="CDD" id="cd00093">
    <property type="entry name" value="HTH_XRE"/>
    <property type="match status" value="1"/>
</dbReference>
<feature type="domain" description="HTH cro/C1-type" evidence="1">
    <location>
        <begin position="21"/>
        <end position="74"/>
    </location>
</feature>
<dbReference type="PROSITE" id="PS50943">
    <property type="entry name" value="HTH_CROC1"/>
    <property type="match status" value="1"/>
</dbReference>
<dbReference type="Gene3D" id="1.10.260.40">
    <property type="entry name" value="lambda repressor-like DNA-binding domains"/>
    <property type="match status" value="1"/>
</dbReference>
<dbReference type="InterPro" id="IPR010982">
    <property type="entry name" value="Lambda_DNA-bd_dom_sf"/>
</dbReference>
<evidence type="ECO:0000259" key="1">
    <source>
        <dbReference type="PROSITE" id="PS50943"/>
    </source>
</evidence>
<protein>
    <submittedName>
        <fullName evidence="2">Transcriptional regulator with XRE-family HTH domain</fullName>
    </submittedName>
</protein>
<reference evidence="2 3" key="1">
    <citation type="submission" date="2020-08" db="EMBL/GenBank/DDBJ databases">
        <title>Genomic Encyclopedia of Type Strains, Phase IV (KMG-IV): sequencing the most valuable type-strain genomes for metagenomic binning, comparative biology and taxonomic classification.</title>
        <authorList>
            <person name="Goeker M."/>
        </authorList>
    </citation>
    <scope>NUCLEOTIDE SEQUENCE [LARGE SCALE GENOMIC DNA]</scope>
    <source>
        <strain evidence="2 3">DSM 40141</strain>
    </source>
</reference>
<dbReference type="InterPro" id="IPR001387">
    <property type="entry name" value="Cro/C1-type_HTH"/>
</dbReference>
<comment type="caution">
    <text evidence="2">The sequence shown here is derived from an EMBL/GenBank/DDBJ whole genome shotgun (WGS) entry which is preliminary data.</text>
</comment>
<organism evidence="2 3">
    <name type="scientific">Streptomyces candidus</name>
    <dbReference type="NCBI Taxonomy" id="67283"/>
    <lineage>
        <taxon>Bacteria</taxon>
        <taxon>Bacillati</taxon>
        <taxon>Actinomycetota</taxon>
        <taxon>Actinomycetes</taxon>
        <taxon>Kitasatosporales</taxon>
        <taxon>Streptomycetaceae</taxon>
        <taxon>Streptomyces</taxon>
    </lineage>
</organism>